<organism evidence="1 9">
    <name type="scientific">Rotaria magnacalcarata</name>
    <dbReference type="NCBI Taxonomy" id="392030"/>
    <lineage>
        <taxon>Eukaryota</taxon>
        <taxon>Metazoa</taxon>
        <taxon>Spiralia</taxon>
        <taxon>Gnathifera</taxon>
        <taxon>Rotifera</taxon>
        <taxon>Eurotatoria</taxon>
        <taxon>Bdelloidea</taxon>
        <taxon>Philodinida</taxon>
        <taxon>Philodinidae</taxon>
        <taxon>Rotaria</taxon>
    </lineage>
</organism>
<evidence type="ECO:0000313" key="1">
    <source>
        <dbReference type="EMBL" id="CAF4522430.1"/>
    </source>
</evidence>
<sequence>CTFGNAIEKISHSITRQQLI</sequence>
<comment type="caution">
    <text evidence="1">The sequence shown here is derived from an EMBL/GenBank/DDBJ whole genome shotgun (WGS) entry which is preliminary data.</text>
</comment>
<evidence type="ECO:0000313" key="8">
    <source>
        <dbReference type="EMBL" id="CAF5212954.1"/>
    </source>
</evidence>
<evidence type="ECO:0000313" key="6">
    <source>
        <dbReference type="EMBL" id="CAF5169170.1"/>
    </source>
</evidence>
<keyword evidence="9" id="KW-1185">Reference proteome</keyword>
<dbReference type="Proteomes" id="UP000663866">
    <property type="component" value="Unassembled WGS sequence"/>
</dbReference>
<dbReference type="EMBL" id="CAJOBI010308244">
    <property type="protein sequence ID" value="CAF5169170.1"/>
    <property type="molecule type" value="Genomic_DNA"/>
</dbReference>
<dbReference type="Proteomes" id="UP000681720">
    <property type="component" value="Unassembled WGS sequence"/>
</dbReference>
<protein>
    <submittedName>
        <fullName evidence="1">Uncharacterized protein</fullName>
    </submittedName>
</protein>
<dbReference type="EMBL" id="CAJOBJ010354934">
    <property type="protein sequence ID" value="CAF5212954.1"/>
    <property type="molecule type" value="Genomic_DNA"/>
</dbReference>
<dbReference type="EMBL" id="CAJOBH010251968">
    <property type="protein sequence ID" value="CAF5140674.1"/>
    <property type="molecule type" value="Genomic_DNA"/>
</dbReference>
<dbReference type="EMBL" id="CAJOBG010060326">
    <property type="protein sequence ID" value="CAF4546099.1"/>
    <property type="molecule type" value="Genomic_DNA"/>
</dbReference>
<name>A0A820X1R4_9BILA</name>
<evidence type="ECO:0000313" key="9">
    <source>
        <dbReference type="Proteomes" id="UP000663866"/>
    </source>
</evidence>
<dbReference type="EMBL" id="CAJOBJ010108666">
    <property type="protein sequence ID" value="CAF4620869.1"/>
    <property type="molecule type" value="Genomic_DNA"/>
</dbReference>
<proteinExistence type="predicted"/>
<evidence type="ECO:0000313" key="2">
    <source>
        <dbReference type="EMBL" id="CAF4546099.1"/>
    </source>
</evidence>
<dbReference type="EMBL" id="CAJOBG010056582">
    <property type="protein sequence ID" value="CAF4522430.1"/>
    <property type="molecule type" value="Genomic_DNA"/>
</dbReference>
<dbReference type="EMBL" id="CAJOBH010179808">
    <property type="protein sequence ID" value="CAF4935873.1"/>
    <property type="molecule type" value="Genomic_DNA"/>
</dbReference>
<dbReference type="Proteomes" id="UP000681967">
    <property type="component" value="Unassembled WGS sequence"/>
</dbReference>
<reference evidence="1" key="1">
    <citation type="submission" date="2021-02" db="EMBL/GenBank/DDBJ databases">
        <authorList>
            <person name="Nowell W R."/>
        </authorList>
    </citation>
    <scope>NUCLEOTIDE SEQUENCE</scope>
</reference>
<gene>
    <name evidence="4" type="ORF">BYL167_LOCUS53479</name>
    <name evidence="5" type="ORF">BYL167_LOCUS70117</name>
    <name evidence="3" type="ORF">GIL414_LOCUS39769</name>
    <name evidence="7" type="ORF">GIL414_LOCUS66929</name>
    <name evidence="8" type="ORF">GIL414_LOCUS80467</name>
    <name evidence="1" type="ORF">OVN521_LOCUS41909</name>
    <name evidence="2" type="ORF">OVN521_LOCUS42993</name>
    <name evidence="6" type="ORF">SMN809_LOCUS65332</name>
</gene>
<evidence type="ECO:0000313" key="7">
    <source>
        <dbReference type="EMBL" id="CAF5172248.1"/>
    </source>
</evidence>
<dbReference type="EMBL" id="CAJOBJ010322142">
    <property type="protein sequence ID" value="CAF5172248.1"/>
    <property type="molecule type" value="Genomic_DNA"/>
</dbReference>
<feature type="non-terminal residue" evidence="1">
    <location>
        <position position="1"/>
    </location>
</feature>
<evidence type="ECO:0000313" key="3">
    <source>
        <dbReference type="EMBL" id="CAF4620869.1"/>
    </source>
</evidence>
<accession>A0A820X1R4</accession>
<dbReference type="Proteomes" id="UP000676336">
    <property type="component" value="Unassembled WGS sequence"/>
</dbReference>
<dbReference type="AlphaFoldDB" id="A0A820X1R4"/>
<evidence type="ECO:0000313" key="4">
    <source>
        <dbReference type="EMBL" id="CAF4935873.1"/>
    </source>
</evidence>
<evidence type="ECO:0000313" key="5">
    <source>
        <dbReference type="EMBL" id="CAF5140674.1"/>
    </source>
</evidence>